<reference evidence="3" key="1">
    <citation type="submission" date="2022-11" db="UniProtKB">
        <authorList>
            <consortium name="WormBaseParasite"/>
        </authorList>
    </citation>
    <scope>IDENTIFICATION</scope>
</reference>
<name>A0A914QSE5_9BILA</name>
<accession>A0A914QSE5</accession>
<proteinExistence type="predicted"/>
<dbReference type="WBParaSite" id="PDA_v2.g4554.t1">
    <property type="protein sequence ID" value="PDA_v2.g4554.t1"/>
    <property type="gene ID" value="PDA_v2.g4554"/>
</dbReference>
<dbReference type="AlphaFoldDB" id="A0A914QSE5"/>
<sequence length="72" mass="8140">MLLWHLMKHFLYLLNVVPRFKRQFGYGQFGGYGRGCGYPYGGYGGGHGGCFGRPRTVITKKLIVRSGFPFYG</sequence>
<dbReference type="Proteomes" id="UP000887578">
    <property type="component" value="Unplaced"/>
</dbReference>
<feature type="signal peptide" evidence="1">
    <location>
        <begin position="1"/>
        <end position="19"/>
    </location>
</feature>
<keyword evidence="1" id="KW-0732">Signal</keyword>
<keyword evidence="2" id="KW-1185">Reference proteome</keyword>
<organism evidence="2 3">
    <name type="scientific">Panagrolaimus davidi</name>
    <dbReference type="NCBI Taxonomy" id="227884"/>
    <lineage>
        <taxon>Eukaryota</taxon>
        <taxon>Metazoa</taxon>
        <taxon>Ecdysozoa</taxon>
        <taxon>Nematoda</taxon>
        <taxon>Chromadorea</taxon>
        <taxon>Rhabditida</taxon>
        <taxon>Tylenchina</taxon>
        <taxon>Panagrolaimomorpha</taxon>
        <taxon>Panagrolaimoidea</taxon>
        <taxon>Panagrolaimidae</taxon>
        <taxon>Panagrolaimus</taxon>
    </lineage>
</organism>
<evidence type="ECO:0000313" key="3">
    <source>
        <dbReference type="WBParaSite" id="PDA_v2.g4554.t1"/>
    </source>
</evidence>
<feature type="chain" id="PRO_5037907832" evidence="1">
    <location>
        <begin position="20"/>
        <end position="72"/>
    </location>
</feature>
<protein>
    <submittedName>
        <fullName evidence="3">Uncharacterized protein</fullName>
    </submittedName>
</protein>
<evidence type="ECO:0000313" key="2">
    <source>
        <dbReference type="Proteomes" id="UP000887578"/>
    </source>
</evidence>
<evidence type="ECO:0000256" key="1">
    <source>
        <dbReference type="SAM" id="SignalP"/>
    </source>
</evidence>